<gene>
    <name evidence="1" type="ORF">RAG0_16918</name>
</gene>
<organism evidence="1 2">
    <name type="scientific">Rhynchosporium agropyri</name>
    <dbReference type="NCBI Taxonomy" id="914238"/>
    <lineage>
        <taxon>Eukaryota</taxon>
        <taxon>Fungi</taxon>
        <taxon>Dikarya</taxon>
        <taxon>Ascomycota</taxon>
        <taxon>Pezizomycotina</taxon>
        <taxon>Leotiomycetes</taxon>
        <taxon>Helotiales</taxon>
        <taxon>Ploettnerulaceae</taxon>
        <taxon>Rhynchosporium</taxon>
    </lineage>
</organism>
<proteinExistence type="predicted"/>
<dbReference type="OrthoDB" id="5362512at2759"/>
<evidence type="ECO:0000313" key="2">
    <source>
        <dbReference type="Proteomes" id="UP000178912"/>
    </source>
</evidence>
<dbReference type="EMBL" id="FJUX01000189">
    <property type="protein sequence ID" value="CZT13406.1"/>
    <property type="molecule type" value="Genomic_DNA"/>
</dbReference>
<dbReference type="Proteomes" id="UP000178912">
    <property type="component" value="Unassembled WGS sequence"/>
</dbReference>
<sequence>MAVTFAKSSPRAAARDLFGGSEDGDQVSVEARRVADCEHIAPGVAKPEQSAPVWSFSIQPAHEVKTNIGTYLPPAESHLPSLLNLGQQWLSRLCTTGELCYPVKESEIQPYAKLPHCWGKRKTLRLLTTNIDQLHTSVNLRELPASYQEAILVCNSAAAENADSSFIARDASTMPPLPITIQWEGHEPSQFYLSNENAYRDEVASSPFDKRVWVVQEVWLASWNLYLTKN</sequence>
<protein>
    <submittedName>
        <fullName evidence="1">Uncharacterized protein</fullName>
    </submittedName>
</protein>
<name>A0A1E1LSI2_9HELO</name>
<evidence type="ECO:0000313" key="1">
    <source>
        <dbReference type="EMBL" id="CZT13406.1"/>
    </source>
</evidence>
<dbReference type="AlphaFoldDB" id="A0A1E1LSI2"/>
<reference evidence="2" key="1">
    <citation type="submission" date="2016-03" db="EMBL/GenBank/DDBJ databases">
        <authorList>
            <person name="Guldener U."/>
        </authorList>
    </citation>
    <scope>NUCLEOTIDE SEQUENCE [LARGE SCALE GENOMIC DNA]</scope>
    <source>
        <strain evidence="2">04CH-RAC-A.6.1</strain>
    </source>
</reference>
<accession>A0A1E1LSI2</accession>
<keyword evidence="2" id="KW-1185">Reference proteome</keyword>